<gene>
    <name evidence="1" type="ORF">C8D94_10755</name>
</gene>
<dbReference type="SUPFAM" id="SSF51556">
    <property type="entry name" value="Metallo-dependent hydrolases"/>
    <property type="match status" value="1"/>
</dbReference>
<name>A0A370Q589_9FLAO</name>
<protein>
    <submittedName>
        <fullName evidence="1">Microsomal dipeptidase-like Zn-dependent dipeptidase</fullName>
    </submittedName>
</protein>
<accession>A0A370Q589</accession>
<dbReference type="OrthoDB" id="611177at2"/>
<sequence length="486" mass="55818">MKTHYVDVHCHPSLKPYSKSFKYEPPKQNALDAGRKNSIWHYSPPTVLEKFVNRMVTLTKFTQTDMSALARSGAKVVVVSLYPFEKHFLSKRVWGWKGLTDVLVNLAASISQSRIDAVMRHNDYFEDLMSEYDFYKQLDNQVHKIDAVFYTYRLVNSYAEILENQQSETKDKKIINIVLSIEGAHAFNTGLDMNTDTADPIEVIDNLKAVKNWPHKPVFITFAHHFYNELCGHARSISIGALRENQDRGLNTGITELGMEVINRLLSNTNGPRIPLDVKHMSTASRKAYYNLLDTKFKDEKIPVIASHGAVNGQRSIVQWDVTDYPERAKYFNNLDINFFDEEVVRIAMSNGLLGIQLDERRIGSKKAINQSKIYFPNKRKQLQKKSLLVWRQVEHIAEVLNKEGLFGWGIQSIGSDFDGIVNPIKGLWTAENIKDLGEEMLNHANDYLNENREKLLEFNRISGASIVERVLQINAMEFLENNFRT</sequence>
<dbReference type="Gene3D" id="3.20.20.140">
    <property type="entry name" value="Metal-dependent hydrolases"/>
    <property type="match status" value="1"/>
</dbReference>
<comment type="caution">
    <text evidence="1">The sequence shown here is derived from an EMBL/GenBank/DDBJ whole genome shotgun (WGS) entry which is preliminary data.</text>
</comment>
<dbReference type="EMBL" id="QRAO01000007">
    <property type="protein sequence ID" value="RDK83518.1"/>
    <property type="molecule type" value="Genomic_DNA"/>
</dbReference>
<organism evidence="1 2">
    <name type="scientific">Marinirhabdus gelatinilytica</name>
    <dbReference type="NCBI Taxonomy" id="1703343"/>
    <lineage>
        <taxon>Bacteria</taxon>
        <taxon>Pseudomonadati</taxon>
        <taxon>Bacteroidota</taxon>
        <taxon>Flavobacteriia</taxon>
        <taxon>Flavobacteriales</taxon>
        <taxon>Flavobacteriaceae</taxon>
    </lineage>
</organism>
<evidence type="ECO:0000313" key="1">
    <source>
        <dbReference type="EMBL" id="RDK83518.1"/>
    </source>
</evidence>
<proteinExistence type="predicted"/>
<keyword evidence="2" id="KW-1185">Reference proteome</keyword>
<dbReference type="RefSeq" id="WP_115124647.1">
    <property type="nucleotide sequence ID" value="NZ_QRAO01000007.1"/>
</dbReference>
<dbReference type="AlphaFoldDB" id="A0A370Q589"/>
<evidence type="ECO:0000313" key="2">
    <source>
        <dbReference type="Proteomes" id="UP000255317"/>
    </source>
</evidence>
<dbReference type="Proteomes" id="UP000255317">
    <property type="component" value="Unassembled WGS sequence"/>
</dbReference>
<dbReference type="InterPro" id="IPR032466">
    <property type="entry name" value="Metal_Hydrolase"/>
</dbReference>
<reference evidence="1 2" key="1">
    <citation type="submission" date="2018-07" db="EMBL/GenBank/DDBJ databases">
        <title>Genomic Encyclopedia of Type Strains, Phase IV (KMG-IV): sequencing the most valuable type-strain genomes for metagenomic binning, comparative biology and taxonomic classification.</title>
        <authorList>
            <person name="Goeker M."/>
        </authorList>
    </citation>
    <scope>NUCLEOTIDE SEQUENCE [LARGE SCALE GENOMIC DNA]</scope>
    <source>
        <strain evidence="1 2">DSM 101478</strain>
    </source>
</reference>